<evidence type="ECO:0000259" key="1">
    <source>
        <dbReference type="Pfam" id="PF10047"/>
    </source>
</evidence>
<organism evidence="2 3">
    <name type="scientific">Pedobacter chinensis</name>
    <dbReference type="NCBI Taxonomy" id="2282421"/>
    <lineage>
        <taxon>Bacteria</taxon>
        <taxon>Pseudomonadati</taxon>
        <taxon>Bacteroidota</taxon>
        <taxon>Sphingobacteriia</taxon>
        <taxon>Sphingobacteriales</taxon>
        <taxon>Sphingobacteriaceae</taxon>
        <taxon>Pedobacter</taxon>
    </lineage>
</organism>
<evidence type="ECO:0000313" key="2">
    <source>
        <dbReference type="EMBL" id="RDC55521.1"/>
    </source>
</evidence>
<dbReference type="RefSeq" id="WP_115403562.1">
    <property type="nucleotide sequence ID" value="NZ_QPKV01000006.1"/>
</dbReference>
<reference evidence="2 3" key="1">
    <citation type="submission" date="2018-07" db="EMBL/GenBank/DDBJ databases">
        <title>Pedobacter sp. nov., isolated from soil.</title>
        <authorList>
            <person name="Zhou L.Y."/>
            <person name="Du Z.J."/>
        </authorList>
    </citation>
    <scope>NUCLEOTIDE SEQUENCE [LARGE SCALE GENOMIC DNA]</scope>
    <source>
        <strain evidence="2 3">JDX94</strain>
    </source>
</reference>
<comment type="caution">
    <text evidence="2">The sequence shown here is derived from an EMBL/GenBank/DDBJ whole genome shotgun (WGS) entry which is preliminary data.</text>
</comment>
<feature type="domain" description="DUF2281" evidence="1">
    <location>
        <begin position="5"/>
        <end position="39"/>
    </location>
</feature>
<dbReference type="Pfam" id="PF10047">
    <property type="entry name" value="DUF2281"/>
    <property type="match status" value="1"/>
</dbReference>
<sequence>MTDLQLYSEISSLPSDLKQEVFDFVAFLKQKSKKRAKSSHSINKVEEPFVAYSSKFSDILLTGPVFSEEQIQKVEETRKSINEWRTK</sequence>
<dbReference type="Proteomes" id="UP000253961">
    <property type="component" value="Unassembled WGS sequence"/>
</dbReference>
<evidence type="ECO:0000313" key="3">
    <source>
        <dbReference type="Proteomes" id="UP000253961"/>
    </source>
</evidence>
<name>A0A369PSB1_9SPHI</name>
<dbReference type="EMBL" id="QPKV01000006">
    <property type="protein sequence ID" value="RDC55521.1"/>
    <property type="molecule type" value="Genomic_DNA"/>
</dbReference>
<proteinExistence type="predicted"/>
<dbReference type="OrthoDB" id="9801704at2"/>
<accession>A0A369PSB1</accession>
<gene>
    <name evidence="2" type="ORF">DU508_14635</name>
</gene>
<keyword evidence="3" id="KW-1185">Reference proteome</keyword>
<dbReference type="AlphaFoldDB" id="A0A369PSB1"/>
<protein>
    <submittedName>
        <fullName evidence="2">DUF2281 domain-containing protein</fullName>
    </submittedName>
</protein>
<dbReference type="InterPro" id="IPR018739">
    <property type="entry name" value="DUF2281"/>
</dbReference>